<evidence type="ECO:0000256" key="8">
    <source>
        <dbReference type="ARBA" id="ARBA00022833"/>
    </source>
</evidence>
<feature type="zinc finger region" description="CHC2-type" evidence="12 14">
    <location>
        <begin position="40"/>
        <end position="64"/>
    </location>
</feature>
<dbReference type="GO" id="GO:0003899">
    <property type="term" value="F:DNA-directed RNA polymerase activity"/>
    <property type="evidence" value="ECO:0007669"/>
    <property type="project" value="UniProtKB-UniRule"/>
</dbReference>
<dbReference type="EC" id="2.7.7.101" evidence="12"/>
<dbReference type="SMART" id="SM00493">
    <property type="entry name" value="TOPRIM"/>
    <property type="match status" value="1"/>
</dbReference>
<evidence type="ECO:0000256" key="5">
    <source>
        <dbReference type="ARBA" id="ARBA00022705"/>
    </source>
</evidence>
<dbReference type="SUPFAM" id="SSF56731">
    <property type="entry name" value="DNA primase core"/>
    <property type="match status" value="1"/>
</dbReference>
<dbReference type="Pfam" id="PF01807">
    <property type="entry name" value="Zn_ribbon_DnaG"/>
    <property type="match status" value="1"/>
</dbReference>
<keyword evidence="5 12" id="KW-0235">DNA replication</keyword>
<dbReference type="SUPFAM" id="SSF57783">
    <property type="entry name" value="Zinc beta-ribbon"/>
    <property type="match status" value="1"/>
</dbReference>
<keyword evidence="2 12" id="KW-0639">Primosome</keyword>
<feature type="domain" description="Toprim" evidence="16">
    <location>
        <begin position="262"/>
        <end position="343"/>
    </location>
</feature>
<comment type="similarity">
    <text evidence="12 13">Belongs to the DnaG primase family.</text>
</comment>
<dbReference type="SMART" id="SM00400">
    <property type="entry name" value="ZnF_CHCC"/>
    <property type="match status" value="1"/>
</dbReference>
<dbReference type="InterPro" id="IPR019475">
    <property type="entry name" value="DNA_primase_DnaB-bd"/>
</dbReference>
<evidence type="ECO:0000256" key="12">
    <source>
        <dbReference type="HAMAP-Rule" id="MF_00974"/>
    </source>
</evidence>
<protein>
    <recommendedName>
        <fullName evidence="12 13">DNA primase</fullName>
        <ecNumber evidence="12">2.7.7.101</ecNumber>
    </recommendedName>
</protein>
<keyword evidence="3 12" id="KW-0808">Transferase</keyword>
<feature type="region of interest" description="Disordered" evidence="15">
    <location>
        <begin position="425"/>
        <end position="454"/>
    </location>
</feature>
<evidence type="ECO:0000259" key="16">
    <source>
        <dbReference type="PROSITE" id="PS50880"/>
    </source>
</evidence>
<comment type="catalytic activity">
    <reaction evidence="12">
        <text>ssDNA + n NTP = ssDNA/pppN(pN)n-1 hybrid + (n-1) diphosphate.</text>
        <dbReference type="EC" id="2.7.7.101"/>
    </reaction>
</comment>
<dbReference type="Proteomes" id="UP000824221">
    <property type="component" value="Unassembled WGS sequence"/>
</dbReference>
<dbReference type="FunFam" id="3.90.580.10:FF:000001">
    <property type="entry name" value="DNA primase"/>
    <property type="match status" value="1"/>
</dbReference>
<evidence type="ECO:0000256" key="15">
    <source>
        <dbReference type="SAM" id="MobiDB-lite"/>
    </source>
</evidence>
<keyword evidence="6 12" id="KW-0479">Metal-binding</keyword>
<dbReference type="InterPro" id="IPR050219">
    <property type="entry name" value="DnaG_primase"/>
</dbReference>
<dbReference type="InterPro" id="IPR030846">
    <property type="entry name" value="DnaG_bac"/>
</dbReference>
<evidence type="ECO:0000256" key="2">
    <source>
        <dbReference type="ARBA" id="ARBA00022515"/>
    </source>
</evidence>
<reference evidence="17" key="1">
    <citation type="journal article" date="2021" name="PeerJ">
        <title>Extensive microbial diversity within the chicken gut microbiome revealed by metagenomics and culture.</title>
        <authorList>
            <person name="Gilroy R."/>
            <person name="Ravi A."/>
            <person name="Getino M."/>
            <person name="Pursley I."/>
            <person name="Horton D.L."/>
            <person name="Alikhan N.F."/>
            <person name="Baker D."/>
            <person name="Gharbi K."/>
            <person name="Hall N."/>
            <person name="Watson M."/>
            <person name="Adriaenssens E.M."/>
            <person name="Foster-Nyarko E."/>
            <person name="Jarju S."/>
            <person name="Secka A."/>
            <person name="Antonio M."/>
            <person name="Oren A."/>
            <person name="Chaudhuri R.R."/>
            <person name="La Ragione R."/>
            <person name="Hildebrand F."/>
            <person name="Pallen M.J."/>
        </authorList>
    </citation>
    <scope>NUCLEOTIDE SEQUENCE</scope>
    <source>
        <strain evidence="17">CHK156-179</strain>
    </source>
</reference>
<dbReference type="InterPro" id="IPR034151">
    <property type="entry name" value="TOPRIM_DnaG_bac"/>
</dbReference>
<sequence>MKNMYPPEFMHELKQKNDIVEVIGSYIKLERRGYTYWACCPFHHEKTPSFAVNAGDGYYHCFGCGASGDVIGFIKGYENVDFRQAVEILAARAGLQVPAYDDKAAEESARRKKKLDRLHLLMRDTARFYLSNLYSGQAQAHLAYTAKRGLSPTVMKKFGLGASLDFGSLPEFLLDRGYTREECLESGACSETNGRLYDSLAGRLIVPIIDQMDEVIAFGGRLLEKSDRAKYKNTRETVLFNKSRTLFNLNQVKKLRRAGGLNSLIMVEGYMDAISLAQAGFPNVVASMGTSLTKDQARLCKRYADDVFISYDGDFAGQKANLRGLDIMKQEGLKVRVVPLPDGLDPDDVIQKQGAAAYQACLDRAMPLIDFRIHAAKSKYDLSRPDERRDYVRDALQIVREAESATEREQLLRRISEEADVSIGALQRDLEASPKPAAPKESEPSRKEDGAAGDRKAERFILAACLFDKPYAKDCDLSDIRFSSEELIAIADFIERGRREGHIRPSGLFDEMSAEGELSEVLDLDLGDTLEGERAARYFADSLRLLKERGIRGEIAAYRSRFETAASPEEKREMLSRINALTKKLGLLK</sequence>
<dbReference type="GO" id="GO:0006269">
    <property type="term" value="P:DNA replication, synthesis of primer"/>
    <property type="evidence" value="ECO:0007669"/>
    <property type="project" value="UniProtKB-UniRule"/>
</dbReference>
<gene>
    <name evidence="12 17" type="primary">dnaG</name>
    <name evidence="17" type="ORF">H9797_00360</name>
</gene>
<proteinExistence type="inferred from homology"/>
<dbReference type="GO" id="GO:0005737">
    <property type="term" value="C:cytoplasm"/>
    <property type="evidence" value="ECO:0007669"/>
    <property type="project" value="TreeGrafter"/>
</dbReference>
<dbReference type="InterPro" id="IPR013264">
    <property type="entry name" value="DNAG_N"/>
</dbReference>
<feature type="compositionally biased region" description="Basic and acidic residues" evidence="15">
    <location>
        <begin position="428"/>
        <end position="454"/>
    </location>
</feature>
<dbReference type="InterPro" id="IPR006171">
    <property type="entry name" value="TOPRIM_dom"/>
</dbReference>
<dbReference type="InterPro" id="IPR002694">
    <property type="entry name" value="Znf_CHC2"/>
</dbReference>
<name>A0A9D2H138_9FIRM</name>
<organism evidence="17 18">
    <name type="scientific">Candidatus Gallimonas gallistercoris</name>
    <dbReference type="NCBI Taxonomy" id="2838602"/>
    <lineage>
        <taxon>Bacteria</taxon>
        <taxon>Bacillati</taxon>
        <taxon>Bacillota</taxon>
        <taxon>Clostridia</taxon>
        <taxon>Candidatus Gallimonas</taxon>
    </lineage>
</organism>
<evidence type="ECO:0000313" key="17">
    <source>
        <dbReference type="EMBL" id="HJA01819.1"/>
    </source>
</evidence>
<dbReference type="HAMAP" id="MF_00974">
    <property type="entry name" value="DNA_primase_DnaG"/>
    <property type="match status" value="1"/>
</dbReference>
<evidence type="ECO:0000256" key="9">
    <source>
        <dbReference type="ARBA" id="ARBA00022842"/>
    </source>
</evidence>
<evidence type="ECO:0000256" key="3">
    <source>
        <dbReference type="ARBA" id="ARBA00022679"/>
    </source>
</evidence>
<dbReference type="Gene3D" id="3.40.1360.10">
    <property type="match status" value="1"/>
</dbReference>
<dbReference type="PANTHER" id="PTHR30313">
    <property type="entry name" value="DNA PRIMASE"/>
    <property type="match status" value="1"/>
</dbReference>
<dbReference type="GO" id="GO:0003677">
    <property type="term" value="F:DNA binding"/>
    <property type="evidence" value="ECO:0007669"/>
    <property type="project" value="UniProtKB-KW"/>
</dbReference>
<comment type="caution">
    <text evidence="17">The sequence shown here is derived from an EMBL/GenBank/DDBJ whole genome shotgun (WGS) entry which is preliminary data.</text>
</comment>
<dbReference type="FunFam" id="3.40.1360.10:FF:000002">
    <property type="entry name" value="DNA primase"/>
    <property type="match status" value="1"/>
</dbReference>
<evidence type="ECO:0000313" key="18">
    <source>
        <dbReference type="Proteomes" id="UP000824221"/>
    </source>
</evidence>
<comment type="cofactor">
    <cofactor evidence="12 13 14">
        <name>Zn(2+)</name>
        <dbReference type="ChEBI" id="CHEBI:29105"/>
    </cofactor>
    <text evidence="12 13 14">Binds 1 zinc ion per monomer.</text>
</comment>
<evidence type="ECO:0000256" key="10">
    <source>
        <dbReference type="ARBA" id="ARBA00023125"/>
    </source>
</evidence>
<accession>A0A9D2H138</accession>
<dbReference type="Pfam" id="PF13155">
    <property type="entry name" value="Toprim_2"/>
    <property type="match status" value="1"/>
</dbReference>
<comment type="domain">
    <text evidence="12">Contains an N-terminal zinc-binding domain, a central core domain that contains the primase activity, and a C-terminal DnaB-binding domain.</text>
</comment>
<dbReference type="GO" id="GO:0000428">
    <property type="term" value="C:DNA-directed RNA polymerase complex"/>
    <property type="evidence" value="ECO:0007669"/>
    <property type="project" value="UniProtKB-KW"/>
</dbReference>
<evidence type="ECO:0000256" key="14">
    <source>
        <dbReference type="PIRSR" id="PIRSR002811-1"/>
    </source>
</evidence>
<dbReference type="InterPro" id="IPR036977">
    <property type="entry name" value="DNA_primase_Znf_CHC2"/>
</dbReference>
<dbReference type="PIRSF" id="PIRSF002811">
    <property type="entry name" value="DnaG"/>
    <property type="match status" value="1"/>
</dbReference>
<evidence type="ECO:0000256" key="1">
    <source>
        <dbReference type="ARBA" id="ARBA00022478"/>
    </source>
</evidence>
<dbReference type="PANTHER" id="PTHR30313:SF2">
    <property type="entry name" value="DNA PRIMASE"/>
    <property type="match status" value="1"/>
</dbReference>
<dbReference type="GO" id="GO:0008270">
    <property type="term" value="F:zinc ion binding"/>
    <property type="evidence" value="ECO:0007669"/>
    <property type="project" value="UniProtKB-UniRule"/>
</dbReference>
<dbReference type="Pfam" id="PF10410">
    <property type="entry name" value="DnaB_bind"/>
    <property type="match status" value="1"/>
</dbReference>
<dbReference type="Pfam" id="PF08275">
    <property type="entry name" value="DNAG_N"/>
    <property type="match status" value="1"/>
</dbReference>
<keyword evidence="8 12" id="KW-0862">Zinc</keyword>
<keyword evidence="4 12" id="KW-0548">Nucleotidyltransferase</keyword>
<evidence type="ECO:0000256" key="6">
    <source>
        <dbReference type="ARBA" id="ARBA00022723"/>
    </source>
</evidence>
<keyword evidence="10 12" id="KW-0238">DNA-binding</keyword>
<dbReference type="Gene3D" id="3.90.980.10">
    <property type="entry name" value="DNA primase, catalytic core, N-terminal domain"/>
    <property type="match status" value="1"/>
</dbReference>
<dbReference type="PROSITE" id="PS50880">
    <property type="entry name" value="TOPRIM"/>
    <property type="match status" value="1"/>
</dbReference>
<keyword evidence="7 12" id="KW-0863">Zinc-finger</keyword>
<keyword evidence="9" id="KW-0460">Magnesium</keyword>
<dbReference type="EMBL" id="DXAJ01000007">
    <property type="protein sequence ID" value="HJA01819.1"/>
    <property type="molecule type" value="Genomic_DNA"/>
</dbReference>
<evidence type="ECO:0000256" key="11">
    <source>
        <dbReference type="ARBA" id="ARBA00023163"/>
    </source>
</evidence>
<comment type="subunit">
    <text evidence="12">Monomer. Interacts with DnaB.</text>
</comment>
<dbReference type="Gene3D" id="3.90.580.10">
    <property type="entry name" value="Zinc finger, CHC2-type domain"/>
    <property type="match status" value="1"/>
</dbReference>
<dbReference type="CDD" id="cd03364">
    <property type="entry name" value="TOPRIM_DnaG_primases"/>
    <property type="match status" value="1"/>
</dbReference>
<comment type="function">
    <text evidence="12 13">RNA polymerase that catalyzes the synthesis of short RNA molecules used as primers for DNA polymerase during DNA replication.</text>
</comment>
<keyword evidence="11 12" id="KW-0804">Transcription</keyword>
<dbReference type="InterPro" id="IPR006295">
    <property type="entry name" value="DNA_primase_DnaG"/>
</dbReference>
<evidence type="ECO:0000256" key="13">
    <source>
        <dbReference type="PIRNR" id="PIRNR002811"/>
    </source>
</evidence>
<reference evidence="17" key="2">
    <citation type="submission" date="2021-04" db="EMBL/GenBank/DDBJ databases">
        <authorList>
            <person name="Gilroy R."/>
        </authorList>
    </citation>
    <scope>NUCLEOTIDE SEQUENCE</scope>
    <source>
        <strain evidence="17">CHK156-179</strain>
    </source>
</reference>
<dbReference type="NCBIfam" id="TIGR01391">
    <property type="entry name" value="dnaG"/>
    <property type="match status" value="1"/>
</dbReference>
<dbReference type="GO" id="GO:1990077">
    <property type="term" value="C:primosome complex"/>
    <property type="evidence" value="ECO:0007669"/>
    <property type="project" value="UniProtKB-KW"/>
</dbReference>
<keyword evidence="1 12" id="KW-0240">DNA-directed RNA polymerase</keyword>
<dbReference type="InterPro" id="IPR037068">
    <property type="entry name" value="DNA_primase_core_N_sf"/>
</dbReference>
<dbReference type="AlphaFoldDB" id="A0A9D2H138"/>
<evidence type="ECO:0000256" key="7">
    <source>
        <dbReference type="ARBA" id="ARBA00022771"/>
    </source>
</evidence>
<evidence type="ECO:0000256" key="4">
    <source>
        <dbReference type="ARBA" id="ARBA00022695"/>
    </source>
</evidence>